<evidence type="ECO:0000256" key="1">
    <source>
        <dbReference type="ARBA" id="ARBA00005232"/>
    </source>
</evidence>
<dbReference type="OrthoDB" id="240216at2759"/>
<dbReference type="Proteomes" id="UP000193467">
    <property type="component" value="Unassembled WGS sequence"/>
</dbReference>
<dbReference type="InterPro" id="IPR023213">
    <property type="entry name" value="CAT-like_dom_sf"/>
</dbReference>
<dbReference type="Gene3D" id="3.30.559.10">
    <property type="entry name" value="Chloramphenicol acetyltransferase-like domain"/>
    <property type="match status" value="1"/>
</dbReference>
<dbReference type="PANTHER" id="PTHR22589">
    <property type="entry name" value="CARNITINE O-ACYLTRANSFERASE"/>
    <property type="match status" value="1"/>
</dbReference>
<dbReference type="InParanoid" id="A0A1Y2FXJ3"/>
<protein>
    <submittedName>
        <fullName evidence="6">Acyltransferase ChoActase/COT/CPT</fullName>
    </submittedName>
</protein>
<dbReference type="Pfam" id="PF00755">
    <property type="entry name" value="Carn_acyltransf"/>
    <property type="match status" value="1"/>
</dbReference>
<name>A0A1Y2FXJ3_9BASI</name>
<gene>
    <name evidence="6" type="ORF">BCR35DRAFT_276332</name>
</gene>
<dbReference type="GO" id="GO:0016746">
    <property type="term" value="F:acyltransferase activity"/>
    <property type="evidence" value="ECO:0007669"/>
    <property type="project" value="UniProtKB-KW"/>
</dbReference>
<proteinExistence type="inferred from homology"/>
<keyword evidence="2 6" id="KW-0808">Transferase</keyword>
<dbReference type="PANTHER" id="PTHR22589:SF107">
    <property type="entry name" value="CHOLINE_CARNITINE ACYLTRANSFERASE DOMAIN-CONTAINING PROTEIN"/>
    <property type="match status" value="1"/>
</dbReference>
<keyword evidence="3 6" id="KW-0012">Acyltransferase</keyword>
<evidence type="ECO:0000313" key="6">
    <source>
        <dbReference type="EMBL" id="ORY88754.1"/>
    </source>
</evidence>
<evidence type="ECO:0000259" key="5">
    <source>
        <dbReference type="Pfam" id="PF00755"/>
    </source>
</evidence>
<comment type="similarity">
    <text evidence="1">Belongs to the carnitine/choline acetyltransferase family.</text>
</comment>
<keyword evidence="7" id="KW-1185">Reference proteome</keyword>
<evidence type="ECO:0000256" key="2">
    <source>
        <dbReference type="ARBA" id="ARBA00022679"/>
    </source>
</evidence>
<feature type="domain" description="Choline/carnitine acyltransferase" evidence="5">
    <location>
        <begin position="66"/>
        <end position="669"/>
    </location>
</feature>
<dbReference type="Gene3D" id="3.30.559.70">
    <property type="entry name" value="Choline/Carnitine o-acyltransferase, domain 2"/>
    <property type="match status" value="1"/>
</dbReference>
<comment type="caution">
    <text evidence="6">The sequence shown here is derived from an EMBL/GenBank/DDBJ whole genome shotgun (WGS) entry which is preliminary data.</text>
</comment>
<dbReference type="InterPro" id="IPR042231">
    <property type="entry name" value="Cho/carn_acyl_trans_2"/>
</dbReference>
<dbReference type="STRING" id="106004.A0A1Y2FXJ3"/>
<dbReference type="InterPro" id="IPR039551">
    <property type="entry name" value="Cho/carn_acyl_trans"/>
</dbReference>
<evidence type="ECO:0000256" key="3">
    <source>
        <dbReference type="ARBA" id="ARBA00023315"/>
    </source>
</evidence>
<reference evidence="6 7" key="1">
    <citation type="submission" date="2016-07" db="EMBL/GenBank/DDBJ databases">
        <title>Pervasive Adenine N6-methylation of Active Genes in Fungi.</title>
        <authorList>
            <consortium name="DOE Joint Genome Institute"/>
            <person name="Mondo S.J."/>
            <person name="Dannebaum R.O."/>
            <person name="Kuo R.C."/>
            <person name="Labutti K."/>
            <person name="Haridas S."/>
            <person name="Kuo A."/>
            <person name="Salamov A."/>
            <person name="Ahrendt S.R."/>
            <person name="Lipzen A."/>
            <person name="Sullivan W."/>
            <person name="Andreopoulos W.B."/>
            <person name="Clum A."/>
            <person name="Lindquist E."/>
            <person name="Daum C."/>
            <person name="Ramamoorthy G.K."/>
            <person name="Gryganskyi A."/>
            <person name="Culley D."/>
            <person name="Magnuson J.K."/>
            <person name="James T.Y."/>
            <person name="O'Malley M.A."/>
            <person name="Stajich J.E."/>
            <person name="Spatafora J.W."/>
            <person name="Visel A."/>
            <person name="Grigoriev I.V."/>
        </authorList>
    </citation>
    <scope>NUCLEOTIDE SEQUENCE [LARGE SCALE GENOMIC DNA]</scope>
    <source>
        <strain evidence="6 7">62-1032</strain>
    </source>
</reference>
<evidence type="ECO:0000256" key="4">
    <source>
        <dbReference type="PIRSR" id="PIRSR600542-1"/>
    </source>
</evidence>
<accession>A0A1Y2FXJ3</accession>
<dbReference type="EMBL" id="MCGR01000008">
    <property type="protein sequence ID" value="ORY88754.1"/>
    <property type="molecule type" value="Genomic_DNA"/>
</dbReference>
<evidence type="ECO:0000313" key="7">
    <source>
        <dbReference type="Proteomes" id="UP000193467"/>
    </source>
</evidence>
<feature type="active site" description="Proton acceptor" evidence="4">
    <location>
        <position position="404"/>
    </location>
</feature>
<dbReference type="InterPro" id="IPR000542">
    <property type="entry name" value="Carn_acyl_trans"/>
</dbReference>
<sequence>MLQQVARTRLSSIRPSLCLAQPLLLRPSLASPALASHQQQQRMFALTPHRKDQPKTFSRQKELPRLPVPTLDKSLERYIKSLRPLLLEKARQEGKGEESVEEGIRQREAWAKDFEEGLGRLLQERLKDVDRSSPSNWLDDNFWLKCAYHSWRVPLPVNSNWWILMADDVGIPESVRSSVPPKGEYTEWQVKRSAKLVERLVEFKLKLDRQDILPDSSRAGPFDMHQYTRVYGVTRVPGLPTDSLVHSPHPHPSSFIIVSVNDHFYKLPVTTKEGDAIPLATLEANIWAIADDAGSRAPGAGVGACSGDSRDAWTDAREHLLALDPQNRANITTIEDSLFVLSLDAHTIKSAEYKSSSPKTQTPDLDAHIVSASSSAGTGRNRWWDKGIAVAVETNGRASMIGEHSPCDALIPSIVADYVLAEGVAAEGQSMRGKGETALERLEWKLDAKAEENIEKAVATVAAIAKDSDGKMLWFDEYGVEWIKKIGKQSPDAYLQMALQLAYHKTHNIPVATYETASTRLFLHGRTEVIRTLSEDSWRWVRAMRDGEKDHTKLYDLLTIATKAHNTYTRDASTGRGSDRHFMGLKLMMREGESHALFEDPLFQQSQDWILSTSGLSAGDRFYGTGFGTIWPNGYGINYLAGNQIIKFGIESKHSCAETSTEVFRNNLVEALREMKAVCEQGQVPEQQAAKL</sequence>
<organism evidence="6 7">
    <name type="scientific">Leucosporidium creatinivorum</name>
    <dbReference type="NCBI Taxonomy" id="106004"/>
    <lineage>
        <taxon>Eukaryota</taxon>
        <taxon>Fungi</taxon>
        <taxon>Dikarya</taxon>
        <taxon>Basidiomycota</taxon>
        <taxon>Pucciniomycotina</taxon>
        <taxon>Microbotryomycetes</taxon>
        <taxon>Leucosporidiales</taxon>
        <taxon>Leucosporidium</taxon>
    </lineage>
</organism>
<dbReference type="SUPFAM" id="SSF52777">
    <property type="entry name" value="CoA-dependent acyltransferases"/>
    <property type="match status" value="2"/>
</dbReference>
<dbReference type="AlphaFoldDB" id="A0A1Y2FXJ3"/>